<dbReference type="InterPro" id="IPR043133">
    <property type="entry name" value="GTP-CH-I_C/QueF"/>
</dbReference>
<evidence type="ECO:0000313" key="8">
    <source>
        <dbReference type="Proteomes" id="UP001235064"/>
    </source>
</evidence>
<comment type="caution">
    <text evidence="7">The sequence shown here is derived from an EMBL/GenBank/DDBJ whole genome shotgun (WGS) entry which is preliminary data.</text>
</comment>
<feature type="binding site" evidence="5">
    <location>
        <position position="86"/>
    </location>
    <ligand>
        <name>Zn(2+)</name>
        <dbReference type="ChEBI" id="CHEBI:29105"/>
    </ligand>
</feature>
<evidence type="ECO:0000256" key="4">
    <source>
        <dbReference type="ARBA" id="ARBA00022801"/>
    </source>
</evidence>
<keyword evidence="4 5" id="KW-0378">Hydrolase</keyword>
<dbReference type="Proteomes" id="UP001235064">
    <property type="component" value="Unassembled WGS sequence"/>
</dbReference>
<dbReference type="Gene3D" id="3.30.1130.10">
    <property type="match status" value="1"/>
</dbReference>
<keyword evidence="5" id="KW-0479">Metal-binding</keyword>
<dbReference type="Pfam" id="PF01227">
    <property type="entry name" value="GTP_cyclohydroI"/>
    <property type="match status" value="1"/>
</dbReference>
<name>A0ABT7N346_9MICO</name>
<organism evidence="7 8">
    <name type="scientific">Microbacterium candidum</name>
    <dbReference type="NCBI Taxonomy" id="3041922"/>
    <lineage>
        <taxon>Bacteria</taxon>
        <taxon>Bacillati</taxon>
        <taxon>Actinomycetota</taxon>
        <taxon>Actinomycetes</taxon>
        <taxon>Micrococcales</taxon>
        <taxon>Microbacteriaceae</taxon>
        <taxon>Microbacterium</taxon>
    </lineage>
</organism>
<dbReference type="PANTHER" id="PTHR11109">
    <property type="entry name" value="GTP CYCLOHYDROLASE I"/>
    <property type="match status" value="1"/>
</dbReference>
<comment type="catalytic activity">
    <reaction evidence="1 5">
        <text>GTP + H2O = 7,8-dihydroneopterin 3'-triphosphate + formate + H(+)</text>
        <dbReference type="Rhea" id="RHEA:17473"/>
        <dbReference type="ChEBI" id="CHEBI:15377"/>
        <dbReference type="ChEBI" id="CHEBI:15378"/>
        <dbReference type="ChEBI" id="CHEBI:15740"/>
        <dbReference type="ChEBI" id="CHEBI:37565"/>
        <dbReference type="ChEBI" id="CHEBI:58462"/>
        <dbReference type="EC" id="3.5.4.16"/>
    </reaction>
</comment>
<dbReference type="HAMAP" id="MF_00223">
    <property type="entry name" value="FolE"/>
    <property type="match status" value="1"/>
</dbReference>
<dbReference type="SUPFAM" id="SSF55620">
    <property type="entry name" value="Tetrahydrobiopterin biosynthesis enzymes-like"/>
    <property type="match status" value="1"/>
</dbReference>
<dbReference type="NCBIfam" id="NF006826">
    <property type="entry name" value="PRK09347.1-3"/>
    <property type="match status" value="1"/>
</dbReference>
<evidence type="ECO:0000256" key="5">
    <source>
        <dbReference type="HAMAP-Rule" id="MF_00223"/>
    </source>
</evidence>
<feature type="binding site" evidence="5">
    <location>
        <position position="89"/>
    </location>
    <ligand>
        <name>Zn(2+)</name>
        <dbReference type="ChEBI" id="CHEBI:29105"/>
    </ligand>
</feature>
<comment type="pathway">
    <text evidence="2 5">Cofactor biosynthesis; 7,8-dihydroneopterin triphosphate biosynthesis; 7,8-dihydroneopterin triphosphate from GTP: step 1/1.</text>
</comment>
<feature type="binding site" evidence="5">
    <location>
        <position position="157"/>
    </location>
    <ligand>
        <name>Zn(2+)</name>
        <dbReference type="ChEBI" id="CHEBI:29105"/>
    </ligand>
</feature>
<dbReference type="GO" id="GO:0003934">
    <property type="term" value="F:GTP cyclohydrolase I activity"/>
    <property type="evidence" value="ECO:0007669"/>
    <property type="project" value="UniProtKB-EC"/>
</dbReference>
<comment type="subunit">
    <text evidence="5">Homopolymer.</text>
</comment>
<evidence type="ECO:0000259" key="6">
    <source>
        <dbReference type="Pfam" id="PF01227"/>
    </source>
</evidence>
<keyword evidence="5" id="KW-0342">GTP-binding</keyword>
<dbReference type="EMBL" id="JASXSZ010000006">
    <property type="protein sequence ID" value="MDL9981101.1"/>
    <property type="molecule type" value="Genomic_DNA"/>
</dbReference>
<reference evidence="7 8" key="1">
    <citation type="submission" date="2023-06" db="EMBL/GenBank/DDBJ databases">
        <title>Microbacterium sp. nov., isolated from a waste landfill.</title>
        <authorList>
            <person name="Wen W."/>
        </authorList>
    </citation>
    <scope>NUCLEOTIDE SEQUENCE [LARGE SCALE GENOMIC DNA]</scope>
    <source>
        <strain evidence="7 8">ASV49</strain>
    </source>
</reference>
<keyword evidence="8" id="KW-1185">Reference proteome</keyword>
<keyword evidence="3 5" id="KW-0554">One-carbon metabolism</keyword>
<dbReference type="InterPro" id="IPR020602">
    <property type="entry name" value="GTP_CycHdrlase_I_dom"/>
</dbReference>
<evidence type="ECO:0000256" key="1">
    <source>
        <dbReference type="ARBA" id="ARBA00001052"/>
    </source>
</evidence>
<dbReference type="Gene3D" id="1.10.286.10">
    <property type="match status" value="1"/>
</dbReference>
<gene>
    <name evidence="5 7" type="primary">folE</name>
    <name evidence="7" type="ORF">QSV35_17350</name>
</gene>
<sequence length="196" mass="21206">MNASTALHALADDPVDRDRAEAAVAELLTALGHDLAREHLTETPRRVVDGLLELTTPEPFAMTTFANDTGYDDLVVVRGIRFTSLCAHHLLPFRGEAVVAYLPGERLVGLSKLARVVERRARGLQVQESLTAQIADDLDDALAPRGVGVVLRAEHLCMSIRGVRAPESLTETAAFRGVVAHDERLQGRILDGRSGS</sequence>
<dbReference type="RefSeq" id="WP_286290098.1">
    <property type="nucleotide sequence ID" value="NZ_JASXSZ010000006.1"/>
</dbReference>
<dbReference type="NCBIfam" id="NF006825">
    <property type="entry name" value="PRK09347.1-2"/>
    <property type="match status" value="1"/>
</dbReference>
<keyword evidence="5" id="KW-0862">Zinc</keyword>
<keyword evidence="5" id="KW-0547">Nucleotide-binding</keyword>
<evidence type="ECO:0000313" key="7">
    <source>
        <dbReference type="EMBL" id="MDL9981101.1"/>
    </source>
</evidence>
<evidence type="ECO:0000256" key="3">
    <source>
        <dbReference type="ARBA" id="ARBA00022563"/>
    </source>
</evidence>
<dbReference type="InterPro" id="IPR043134">
    <property type="entry name" value="GTP-CH-I_N"/>
</dbReference>
<accession>A0ABT7N346</accession>
<protein>
    <recommendedName>
        <fullName evidence="5">GTP cyclohydrolase 1</fullName>
        <ecNumber evidence="5">3.5.4.16</ecNumber>
    </recommendedName>
    <alternativeName>
        <fullName evidence="5">GTP cyclohydrolase I</fullName>
        <shortName evidence="5">GTP-CH-I</shortName>
    </alternativeName>
</protein>
<evidence type="ECO:0000256" key="2">
    <source>
        <dbReference type="ARBA" id="ARBA00005080"/>
    </source>
</evidence>
<feature type="domain" description="GTP cyclohydrolase I" evidence="6">
    <location>
        <begin position="21"/>
        <end position="190"/>
    </location>
</feature>
<proteinExistence type="inferred from homology"/>
<dbReference type="PANTHER" id="PTHR11109:SF7">
    <property type="entry name" value="GTP CYCLOHYDROLASE 1"/>
    <property type="match status" value="1"/>
</dbReference>
<dbReference type="InterPro" id="IPR001474">
    <property type="entry name" value="GTP_CycHdrlase_I"/>
</dbReference>
<dbReference type="EC" id="3.5.4.16" evidence="5"/>
<comment type="similarity">
    <text evidence="5">Belongs to the GTP cyclohydrolase I family.</text>
</comment>